<dbReference type="InterPro" id="IPR006762">
    <property type="entry name" value="Gtr1_RagA"/>
</dbReference>
<dbReference type="Gramene" id="rna-gnl|WGS:JABURB|Cocit.L5802.1">
    <property type="protein sequence ID" value="cds-KAF7845960.1"/>
    <property type="gene ID" value="gene-BT93_L5802"/>
</dbReference>
<dbReference type="Gene3D" id="3.40.50.300">
    <property type="entry name" value="P-loop containing nucleotide triphosphate hydrolases"/>
    <property type="match status" value="1"/>
</dbReference>
<dbReference type="EMBL" id="MU097175">
    <property type="protein sequence ID" value="KAF7845960.1"/>
    <property type="molecule type" value="Genomic_DNA"/>
</dbReference>
<dbReference type="GO" id="GO:1990131">
    <property type="term" value="C:Gtr1-Gtr2 GTPase complex"/>
    <property type="evidence" value="ECO:0007669"/>
    <property type="project" value="TreeGrafter"/>
</dbReference>
<name>A0A8T0CEZ5_CORYI</name>
<dbReference type="GO" id="GO:0005525">
    <property type="term" value="F:GTP binding"/>
    <property type="evidence" value="ECO:0007669"/>
    <property type="project" value="UniProtKB-KW"/>
</dbReference>
<keyword evidence="5" id="KW-1185">Reference proteome</keyword>
<keyword evidence="3" id="KW-0342">GTP-binding</keyword>
<dbReference type="InterPro" id="IPR027417">
    <property type="entry name" value="P-loop_NTPase"/>
</dbReference>
<organism evidence="4 5">
    <name type="scientific">Corymbia citriodora subsp. variegata</name>
    <dbReference type="NCBI Taxonomy" id="360336"/>
    <lineage>
        <taxon>Eukaryota</taxon>
        <taxon>Viridiplantae</taxon>
        <taxon>Streptophyta</taxon>
        <taxon>Embryophyta</taxon>
        <taxon>Tracheophyta</taxon>
        <taxon>Spermatophyta</taxon>
        <taxon>Magnoliopsida</taxon>
        <taxon>eudicotyledons</taxon>
        <taxon>Gunneridae</taxon>
        <taxon>Pentapetalae</taxon>
        <taxon>rosids</taxon>
        <taxon>malvids</taxon>
        <taxon>Myrtales</taxon>
        <taxon>Myrtaceae</taxon>
        <taxon>Myrtoideae</taxon>
        <taxon>Eucalypteae</taxon>
        <taxon>Corymbia</taxon>
    </lineage>
</organism>
<dbReference type="GO" id="GO:0003924">
    <property type="term" value="F:GTPase activity"/>
    <property type="evidence" value="ECO:0007669"/>
    <property type="project" value="TreeGrafter"/>
</dbReference>
<dbReference type="SUPFAM" id="SSF52540">
    <property type="entry name" value="P-loop containing nucleoside triphosphate hydrolases"/>
    <property type="match status" value="1"/>
</dbReference>
<evidence type="ECO:0000256" key="3">
    <source>
        <dbReference type="ARBA" id="ARBA00023134"/>
    </source>
</evidence>
<evidence type="ECO:0008006" key="6">
    <source>
        <dbReference type="Google" id="ProtNLM"/>
    </source>
</evidence>
<dbReference type="PANTHER" id="PTHR11259:SF1">
    <property type="entry name" value="RAS-RELATED GTP-BINDING PROTEIN"/>
    <property type="match status" value="1"/>
</dbReference>
<dbReference type="GO" id="GO:0005634">
    <property type="term" value="C:nucleus"/>
    <property type="evidence" value="ECO:0007669"/>
    <property type="project" value="TreeGrafter"/>
</dbReference>
<gene>
    <name evidence="4" type="ORF">BT93_L5802</name>
</gene>
<dbReference type="GO" id="GO:1904263">
    <property type="term" value="P:positive regulation of TORC1 signaling"/>
    <property type="evidence" value="ECO:0007669"/>
    <property type="project" value="TreeGrafter"/>
</dbReference>
<dbReference type="GO" id="GO:0009267">
    <property type="term" value="P:cellular response to starvation"/>
    <property type="evidence" value="ECO:0007669"/>
    <property type="project" value="TreeGrafter"/>
</dbReference>
<dbReference type="PANTHER" id="PTHR11259">
    <property type="entry name" value="RAS-RELATED GTP BINDING RAG/GTR YEAST"/>
    <property type="match status" value="1"/>
</dbReference>
<evidence type="ECO:0000313" key="5">
    <source>
        <dbReference type="Proteomes" id="UP000806378"/>
    </source>
</evidence>
<dbReference type="FunFam" id="3.40.50.300:FF:000488">
    <property type="entry name" value="Small monomeric GTPase (Gtr1)"/>
    <property type="match status" value="1"/>
</dbReference>
<evidence type="ECO:0000256" key="1">
    <source>
        <dbReference type="ARBA" id="ARBA00007756"/>
    </source>
</evidence>
<comment type="similarity">
    <text evidence="1">Belongs to the GTR/RAG GTP-binding protein family.</text>
</comment>
<dbReference type="GO" id="GO:0010507">
    <property type="term" value="P:negative regulation of autophagy"/>
    <property type="evidence" value="ECO:0007669"/>
    <property type="project" value="TreeGrafter"/>
</dbReference>
<sequence length="331" mass="37342">MDNHKRKKKVLLMGKSGSGKSSMRAIIFSNYVAKDVRRLGATIDVEHSHARFMGSLTLNLWDCGGQDAFMDSYLSTQRSSVFTDVSALIYVFDIESRDPTTDLETYNNIIRALKSQSPTALIFCLIHKMDLVQNEHRERIYDERCAAIVKKSEGMDLETFASSIWDQTLYKAWAGIVHRMIPNLVVIERFLLAFAKQIYAEEIVLFERSTFLTVTHVSVIRDSNESSETQTGDVRPEYTTLPAPDRHERISSIMKSYKHTCTRHSRTSASAAGAFVLFKAQTPSFNSFLARFTENTYICVVIPPGEAAFNCAVLNTMIAKDAFLTRTGVET</sequence>
<comment type="caution">
    <text evidence="4">The sequence shown here is derived from an EMBL/GenBank/DDBJ whole genome shotgun (WGS) entry which is preliminary data.</text>
</comment>
<evidence type="ECO:0000256" key="2">
    <source>
        <dbReference type="ARBA" id="ARBA00022741"/>
    </source>
</evidence>
<proteinExistence type="inferred from homology"/>
<dbReference type="AlphaFoldDB" id="A0A8T0CEZ5"/>
<dbReference type="OrthoDB" id="10020193at2759"/>
<reference evidence="4" key="1">
    <citation type="submission" date="2020-05" db="EMBL/GenBank/DDBJ databases">
        <title>WGS assembly of Corymbia citriodora subspecies variegata.</title>
        <authorList>
            <person name="Barry K."/>
            <person name="Hundley H."/>
            <person name="Shu S."/>
            <person name="Jenkins J."/>
            <person name="Grimwood J."/>
            <person name="Baten A."/>
        </authorList>
    </citation>
    <scope>NUCLEOTIDE SEQUENCE</scope>
    <source>
        <strain evidence="4">CV2-018</strain>
    </source>
</reference>
<evidence type="ECO:0000313" key="4">
    <source>
        <dbReference type="EMBL" id="KAF7845960.1"/>
    </source>
</evidence>
<accession>A0A8T0CEZ5</accession>
<dbReference type="Proteomes" id="UP000806378">
    <property type="component" value="Unassembled WGS sequence"/>
</dbReference>
<dbReference type="Pfam" id="PF04670">
    <property type="entry name" value="Gtr1_RagA"/>
    <property type="match status" value="1"/>
</dbReference>
<dbReference type="Gene3D" id="3.30.450.190">
    <property type="match status" value="1"/>
</dbReference>
<protein>
    <recommendedName>
        <fullName evidence="6">GTP-binding protein</fullName>
    </recommendedName>
</protein>
<keyword evidence="2" id="KW-0547">Nucleotide-binding</keyword>